<name>A0A0E9N0E6_9BACT</name>
<keyword evidence="4 5" id="KW-0472">Membrane</keyword>
<comment type="subcellular location">
    <subcellularLocation>
        <location evidence="1">Membrane</location>
        <topology evidence="1">Multi-pass membrane protein</topology>
    </subcellularLocation>
</comment>
<feature type="transmembrane region" description="Helical" evidence="5">
    <location>
        <begin position="102"/>
        <end position="122"/>
    </location>
</feature>
<proteinExistence type="predicted"/>
<comment type="caution">
    <text evidence="6">The sequence shown here is derived from an EMBL/GenBank/DDBJ whole genome shotgun (WGS) entry which is preliminary data.</text>
</comment>
<dbReference type="InterPro" id="IPR003825">
    <property type="entry name" value="Colicin-V_CvpA"/>
</dbReference>
<dbReference type="GO" id="GO:0016020">
    <property type="term" value="C:membrane"/>
    <property type="evidence" value="ECO:0007669"/>
    <property type="project" value="UniProtKB-SubCell"/>
</dbReference>
<evidence type="ECO:0000313" key="6">
    <source>
        <dbReference type="EMBL" id="GAO42840.1"/>
    </source>
</evidence>
<dbReference type="PANTHER" id="PTHR37306:SF1">
    <property type="entry name" value="COLICIN V PRODUCTION PROTEIN"/>
    <property type="match status" value="1"/>
</dbReference>
<evidence type="ECO:0000256" key="4">
    <source>
        <dbReference type="ARBA" id="ARBA00023136"/>
    </source>
</evidence>
<sequence length="173" mass="19301">MLIDAITLLILVLAVFKGWRQGLVVALFSFFAMILGLAAAMKFSVATAHWLEGSVNVSARWLPVLSFLLVFIAVVLLVNLVARLIEQTIELAMLGVLNKAGGILLYIVIYLLTWSILLFYLGKTQLLSAKTMEQSNTYPIIAPWGPKVIDVLGEVMPFFKNMFEELSRFFGLF</sequence>
<dbReference type="OrthoDB" id="1492026at2"/>
<dbReference type="EMBL" id="BBWV01000001">
    <property type="protein sequence ID" value="GAO42840.1"/>
    <property type="molecule type" value="Genomic_DNA"/>
</dbReference>
<evidence type="ECO:0000256" key="1">
    <source>
        <dbReference type="ARBA" id="ARBA00004141"/>
    </source>
</evidence>
<dbReference type="PANTHER" id="PTHR37306">
    <property type="entry name" value="COLICIN V PRODUCTION PROTEIN"/>
    <property type="match status" value="1"/>
</dbReference>
<evidence type="ECO:0008006" key="8">
    <source>
        <dbReference type="Google" id="ProtNLM"/>
    </source>
</evidence>
<organism evidence="6 7">
    <name type="scientific">Flavihumibacter petaseus NBRC 106054</name>
    <dbReference type="NCBI Taxonomy" id="1220578"/>
    <lineage>
        <taxon>Bacteria</taxon>
        <taxon>Pseudomonadati</taxon>
        <taxon>Bacteroidota</taxon>
        <taxon>Chitinophagia</taxon>
        <taxon>Chitinophagales</taxon>
        <taxon>Chitinophagaceae</taxon>
        <taxon>Flavihumibacter</taxon>
    </lineage>
</organism>
<evidence type="ECO:0000256" key="5">
    <source>
        <dbReference type="SAM" id="Phobius"/>
    </source>
</evidence>
<keyword evidence="3 5" id="KW-1133">Transmembrane helix</keyword>
<dbReference type="STRING" id="1220578.FPE01S_01_18580"/>
<feature type="transmembrane region" description="Helical" evidence="5">
    <location>
        <begin position="30"/>
        <end position="50"/>
    </location>
</feature>
<dbReference type="Proteomes" id="UP000033121">
    <property type="component" value="Unassembled WGS sequence"/>
</dbReference>
<dbReference type="AlphaFoldDB" id="A0A0E9N0E6"/>
<reference evidence="6 7" key="1">
    <citation type="submission" date="2015-04" db="EMBL/GenBank/DDBJ databases">
        <title>Whole genome shotgun sequence of Flavihumibacter petaseus NBRC 106054.</title>
        <authorList>
            <person name="Miyazawa S."/>
            <person name="Hosoyama A."/>
            <person name="Hashimoto M."/>
            <person name="Noguchi M."/>
            <person name="Tsuchikane K."/>
            <person name="Ohji S."/>
            <person name="Yamazoe A."/>
            <person name="Ichikawa N."/>
            <person name="Kimura A."/>
            <person name="Fujita N."/>
        </authorList>
    </citation>
    <scope>NUCLEOTIDE SEQUENCE [LARGE SCALE GENOMIC DNA]</scope>
    <source>
        <strain evidence="6 7">NBRC 106054</strain>
    </source>
</reference>
<keyword evidence="7" id="KW-1185">Reference proteome</keyword>
<dbReference type="GO" id="GO:0009403">
    <property type="term" value="P:toxin biosynthetic process"/>
    <property type="evidence" value="ECO:0007669"/>
    <property type="project" value="InterPro"/>
</dbReference>
<feature type="transmembrane region" description="Helical" evidence="5">
    <location>
        <begin position="62"/>
        <end position="82"/>
    </location>
</feature>
<accession>A0A0E9N0E6</accession>
<gene>
    <name evidence="6" type="ORF">FPE01S_01_18580</name>
</gene>
<keyword evidence="2 5" id="KW-0812">Transmembrane</keyword>
<evidence type="ECO:0000313" key="7">
    <source>
        <dbReference type="Proteomes" id="UP000033121"/>
    </source>
</evidence>
<dbReference type="RefSeq" id="WP_046368435.1">
    <property type="nucleotide sequence ID" value="NZ_BBWV01000001.1"/>
</dbReference>
<protein>
    <recommendedName>
        <fullName evidence="8">CvpA family protein</fullName>
    </recommendedName>
</protein>
<evidence type="ECO:0000256" key="3">
    <source>
        <dbReference type="ARBA" id="ARBA00022989"/>
    </source>
</evidence>
<dbReference type="Pfam" id="PF02674">
    <property type="entry name" value="Colicin_V"/>
    <property type="match status" value="1"/>
</dbReference>
<evidence type="ECO:0000256" key="2">
    <source>
        <dbReference type="ARBA" id="ARBA00022692"/>
    </source>
</evidence>